<evidence type="ECO:0000313" key="1">
    <source>
        <dbReference type="EMBL" id="OGL81663.1"/>
    </source>
</evidence>
<proteinExistence type="predicted"/>
<dbReference type="Proteomes" id="UP000176897">
    <property type="component" value="Unassembled WGS sequence"/>
</dbReference>
<evidence type="ECO:0000313" key="2">
    <source>
        <dbReference type="Proteomes" id="UP000176897"/>
    </source>
</evidence>
<comment type="caution">
    <text evidence="1">The sequence shown here is derived from an EMBL/GenBank/DDBJ whole genome shotgun (WGS) entry which is preliminary data.</text>
</comment>
<gene>
    <name evidence="1" type="ORF">A3B21_04395</name>
</gene>
<accession>A0A1F7UTN4</accession>
<organism evidence="1 2">
    <name type="scientific">Candidatus Uhrbacteria bacterium RIFCSPLOWO2_01_FULL_47_24</name>
    <dbReference type="NCBI Taxonomy" id="1802401"/>
    <lineage>
        <taxon>Bacteria</taxon>
        <taxon>Candidatus Uhriibacteriota</taxon>
    </lineage>
</organism>
<protein>
    <submittedName>
        <fullName evidence="1">Uncharacterized protein</fullName>
    </submittedName>
</protein>
<name>A0A1F7UTN4_9BACT</name>
<dbReference type="EMBL" id="MGEJ01000003">
    <property type="protein sequence ID" value="OGL81663.1"/>
    <property type="molecule type" value="Genomic_DNA"/>
</dbReference>
<dbReference type="AlphaFoldDB" id="A0A1F7UTN4"/>
<reference evidence="1 2" key="1">
    <citation type="journal article" date="2016" name="Nat. Commun.">
        <title>Thousands of microbial genomes shed light on interconnected biogeochemical processes in an aquifer system.</title>
        <authorList>
            <person name="Anantharaman K."/>
            <person name="Brown C.T."/>
            <person name="Hug L.A."/>
            <person name="Sharon I."/>
            <person name="Castelle C.J."/>
            <person name="Probst A.J."/>
            <person name="Thomas B.C."/>
            <person name="Singh A."/>
            <person name="Wilkins M.J."/>
            <person name="Karaoz U."/>
            <person name="Brodie E.L."/>
            <person name="Williams K.H."/>
            <person name="Hubbard S.S."/>
            <person name="Banfield J.F."/>
        </authorList>
    </citation>
    <scope>NUCLEOTIDE SEQUENCE [LARGE SCALE GENOMIC DNA]</scope>
</reference>
<sequence length="75" mass="8831">MAKQLSDREINAILFKLRDKLDFKERAHVEELLKRAREGGLYKEELRKELLKLRAAFKISEGDRAAIEEAIFEKD</sequence>
<dbReference type="STRING" id="1802401.A3B21_04395"/>